<evidence type="ECO:0000313" key="5">
    <source>
        <dbReference type="Proteomes" id="UP001212841"/>
    </source>
</evidence>
<dbReference type="AlphaFoldDB" id="A0AAD5SB85"/>
<dbReference type="InterPro" id="IPR056995">
    <property type="entry name" value="PEX6_4th_dom"/>
</dbReference>
<name>A0AAD5SB85_9FUNG</name>
<dbReference type="PANTHER" id="PTHR23077:SF9">
    <property type="entry name" value="PEROXISOMAL ATPASE PEX6"/>
    <property type="match status" value="1"/>
</dbReference>
<feature type="domain" description="ATPase AAA-type core" evidence="2">
    <location>
        <begin position="520"/>
        <end position="600"/>
    </location>
</feature>
<proteinExistence type="predicted"/>
<feature type="compositionally biased region" description="Basic and acidic residues" evidence="1">
    <location>
        <begin position="594"/>
        <end position="618"/>
    </location>
</feature>
<evidence type="ECO:0000259" key="3">
    <source>
        <dbReference type="Pfam" id="PF23315"/>
    </source>
</evidence>
<dbReference type="InterPro" id="IPR003959">
    <property type="entry name" value="ATPase_AAA_core"/>
</dbReference>
<dbReference type="Pfam" id="PF23315">
    <property type="entry name" value="PEX6_4th"/>
    <property type="match status" value="1"/>
</dbReference>
<dbReference type="EMBL" id="JADGJD010000726">
    <property type="protein sequence ID" value="KAJ3048867.1"/>
    <property type="molecule type" value="Genomic_DNA"/>
</dbReference>
<feature type="domain" description="Peroxisomal ATPase PEX6 fourth" evidence="3">
    <location>
        <begin position="353"/>
        <end position="473"/>
    </location>
</feature>
<dbReference type="Gene3D" id="3.40.50.300">
    <property type="entry name" value="P-loop containing nucleotide triphosphate hydrolases"/>
    <property type="match status" value="1"/>
</dbReference>
<dbReference type="GO" id="GO:0005524">
    <property type="term" value="F:ATP binding"/>
    <property type="evidence" value="ECO:0007669"/>
    <property type="project" value="InterPro"/>
</dbReference>
<dbReference type="GO" id="GO:0005829">
    <property type="term" value="C:cytosol"/>
    <property type="evidence" value="ECO:0007669"/>
    <property type="project" value="TreeGrafter"/>
</dbReference>
<dbReference type="GO" id="GO:0005778">
    <property type="term" value="C:peroxisomal membrane"/>
    <property type="evidence" value="ECO:0007669"/>
    <property type="project" value="TreeGrafter"/>
</dbReference>
<organism evidence="4 5">
    <name type="scientific">Rhizophlyctis rosea</name>
    <dbReference type="NCBI Taxonomy" id="64517"/>
    <lineage>
        <taxon>Eukaryota</taxon>
        <taxon>Fungi</taxon>
        <taxon>Fungi incertae sedis</taxon>
        <taxon>Chytridiomycota</taxon>
        <taxon>Chytridiomycota incertae sedis</taxon>
        <taxon>Chytridiomycetes</taxon>
        <taxon>Rhizophlyctidales</taxon>
        <taxon>Rhizophlyctidaceae</taxon>
        <taxon>Rhizophlyctis</taxon>
    </lineage>
</organism>
<dbReference type="PANTHER" id="PTHR23077">
    <property type="entry name" value="AAA-FAMILY ATPASE"/>
    <property type="match status" value="1"/>
</dbReference>
<dbReference type="GO" id="GO:0016558">
    <property type="term" value="P:protein import into peroxisome matrix"/>
    <property type="evidence" value="ECO:0007669"/>
    <property type="project" value="TreeGrafter"/>
</dbReference>
<sequence length="618" mass="67650">MPETVNTRANIVHSHSDDTAIRIPHQVLRDLLYDQGDPQDRHVIAVKFENQLLPAESAKRNTLLAYARASDVIKSAELDASFLHQNSITIPDSKHIYLELSRCHPIELQEVVLAALDDETYRAASNGIPNITSALLIRQSSTCHIPHKTHTLNFRVMMCAPVLQGLLHAGTQILITNSSESSIPIPDQCPPSTPPFEIDEIDSILDVGMMNANVDSDGLYFSGGRGELVGLEESDGSRGFEASVTILKRPVSLKWLRVVGDGDIESAVFVGVRSLVAWGIFNGDMAFVEAKSGGRRRVVRVYGVDDFAETEGSTHQISIPPILAFNLSLSSTSTLTIHPIQNQKDSSLLVKPATEVTIARVAGRLTNDKQTLDGCLRRLGEWFEERGRWICDGDVLGIGVNEDRARLLSRLEEDDEGVRDLLRDTWSDDDIDSLAFFKVLSVSTSDRKHFDGTVRIDPGRTTLLQTGVVNSRVPGFLSGFYGFDIGRNAAPPTTTEQILTDIVSSYLYSSEHGFDINCTVLLHGAAGVGKKSLVKRVADAVGLHVFEASCFELVGDTNTRMEAMLQIWSEKAAGMAPCVFLVRGLEGLSGRASSEGKEVEEARARQRRAEEEAKVCGD</sequence>
<reference evidence="4" key="1">
    <citation type="submission" date="2020-05" db="EMBL/GenBank/DDBJ databases">
        <title>Phylogenomic resolution of chytrid fungi.</title>
        <authorList>
            <person name="Stajich J.E."/>
            <person name="Amses K."/>
            <person name="Simmons R."/>
            <person name="Seto K."/>
            <person name="Myers J."/>
            <person name="Bonds A."/>
            <person name="Quandt C.A."/>
            <person name="Barry K."/>
            <person name="Liu P."/>
            <person name="Grigoriev I."/>
            <person name="Longcore J.E."/>
            <person name="James T.Y."/>
        </authorList>
    </citation>
    <scope>NUCLEOTIDE SEQUENCE</scope>
    <source>
        <strain evidence="4">JEL0318</strain>
    </source>
</reference>
<dbReference type="Proteomes" id="UP001212841">
    <property type="component" value="Unassembled WGS sequence"/>
</dbReference>
<protein>
    <submittedName>
        <fullName evidence="4">Peroxisomal assembly protein</fullName>
    </submittedName>
</protein>
<dbReference type="Pfam" id="PF00004">
    <property type="entry name" value="AAA"/>
    <property type="match status" value="1"/>
</dbReference>
<dbReference type="InterPro" id="IPR050168">
    <property type="entry name" value="AAA_ATPase_domain"/>
</dbReference>
<gene>
    <name evidence="4" type="primary">PEX6_2</name>
    <name evidence="4" type="ORF">HK097_010132</name>
</gene>
<comment type="caution">
    <text evidence="4">The sequence shown here is derived from an EMBL/GenBank/DDBJ whole genome shotgun (WGS) entry which is preliminary data.</text>
</comment>
<dbReference type="InterPro" id="IPR027417">
    <property type="entry name" value="P-loop_NTPase"/>
</dbReference>
<keyword evidence="5" id="KW-1185">Reference proteome</keyword>
<accession>A0AAD5SB85</accession>
<feature type="region of interest" description="Disordered" evidence="1">
    <location>
        <begin position="593"/>
        <end position="618"/>
    </location>
</feature>
<evidence type="ECO:0000256" key="1">
    <source>
        <dbReference type="SAM" id="MobiDB-lite"/>
    </source>
</evidence>
<dbReference type="GO" id="GO:0016887">
    <property type="term" value="F:ATP hydrolysis activity"/>
    <property type="evidence" value="ECO:0007669"/>
    <property type="project" value="InterPro"/>
</dbReference>
<evidence type="ECO:0000259" key="2">
    <source>
        <dbReference type="Pfam" id="PF00004"/>
    </source>
</evidence>
<dbReference type="SUPFAM" id="SSF52540">
    <property type="entry name" value="P-loop containing nucleoside triphosphate hydrolases"/>
    <property type="match status" value="1"/>
</dbReference>
<feature type="non-terminal residue" evidence="4">
    <location>
        <position position="618"/>
    </location>
</feature>
<evidence type="ECO:0000313" key="4">
    <source>
        <dbReference type="EMBL" id="KAJ3048867.1"/>
    </source>
</evidence>